<evidence type="ECO:0000256" key="12">
    <source>
        <dbReference type="PROSITE-ProRule" id="PRU00560"/>
    </source>
</evidence>
<dbReference type="Gene3D" id="3.40.50.300">
    <property type="entry name" value="P-loop containing nucleotide triphosphate hydrolases"/>
    <property type="match status" value="2"/>
</dbReference>
<dbReference type="InterPro" id="IPR013986">
    <property type="entry name" value="DExx_box_DNA_helicase_dom_sf"/>
</dbReference>
<evidence type="ECO:0000256" key="6">
    <source>
        <dbReference type="ARBA" id="ARBA00023125"/>
    </source>
</evidence>
<dbReference type="CDD" id="cd17932">
    <property type="entry name" value="DEXQc_UvrD"/>
    <property type="match status" value="1"/>
</dbReference>
<dbReference type="GO" id="GO:0005829">
    <property type="term" value="C:cytosol"/>
    <property type="evidence" value="ECO:0007669"/>
    <property type="project" value="TreeGrafter"/>
</dbReference>
<evidence type="ECO:0000256" key="8">
    <source>
        <dbReference type="ARBA" id="ARBA00034617"/>
    </source>
</evidence>
<dbReference type="Pfam" id="PF00580">
    <property type="entry name" value="UvrD-helicase"/>
    <property type="match status" value="1"/>
</dbReference>
<comment type="similarity">
    <text evidence="1">Belongs to the helicase family. UvrD subfamily.</text>
</comment>
<evidence type="ECO:0000259" key="14">
    <source>
        <dbReference type="PROSITE" id="PS51217"/>
    </source>
</evidence>
<feature type="domain" description="UvrD-like helicase C-terminal" evidence="14">
    <location>
        <begin position="293"/>
        <end position="575"/>
    </location>
</feature>
<comment type="catalytic activity">
    <reaction evidence="11">
        <text>ATP + H2O = ADP + phosphate + H(+)</text>
        <dbReference type="Rhea" id="RHEA:13065"/>
        <dbReference type="ChEBI" id="CHEBI:15377"/>
        <dbReference type="ChEBI" id="CHEBI:15378"/>
        <dbReference type="ChEBI" id="CHEBI:30616"/>
        <dbReference type="ChEBI" id="CHEBI:43474"/>
        <dbReference type="ChEBI" id="CHEBI:456216"/>
        <dbReference type="EC" id="5.6.2.4"/>
    </reaction>
</comment>
<dbReference type="EMBL" id="AFBQ01000184">
    <property type="protein sequence ID" value="EHY31296.1"/>
    <property type="molecule type" value="Genomic_DNA"/>
</dbReference>
<dbReference type="InterPro" id="IPR000212">
    <property type="entry name" value="DNA_helicase_UvrD/REP"/>
</dbReference>
<keyword evidence="5 12" id="KW-0067">ATP-binding</keyword>
<dbReference type="GO" id="GO:0033202">
    <property type="term" value="C:DNA helicase complex"/>
    <property type="evidence" value="ECO:0007669"/>
    <property type="project" value="TreeGrafter"/>
</dbReference>
<evidence type="ECO:0000256" key="1">
    <source>
        <dbReference type="ARBA" id="ARBA00009922"/>
    </source>
</evidence>
<dbReference type="GO" id="GO:0043138">
    <property type="term" value="F:3'-5' DNA helicase activity"/>
    <property type="evidence" value="ECO:0007669"/>
    <property type="project" value="UniProtKB-EC"/>
</dbReference>
<evidence type="ECO:0000256" key="9">
    <source>
        <dbReference type="ARBA" id="ARBA00034808"/>
    </source>
</evidence>
<dbReference type="PANTHER" id="PTHR11070:SF2">
    <property type="entry name" value="ATP-DEPENDENT DNA HELICASE SRS2"/>
    <property type="match status" value="1"/>
</dbReference>
<evidence type="ECO:0000256" key="7">
    <source>
        <dbReference type="ARBA" id="ARBA00023235"/>
    </source>
</evidence>
<dbReference type="Proteomes" id="UP000004956">
    <property type="component" value="Unassembled WGS sequence"/>
</dbReference>
<dbReference type="PROSITE" id="PS51217">
    <property type="entry name" value="UVRD_HELICASE_CTER"/>
    <property type="match status" value="1"/>
</dbReference>
<dbReference type="GO" id="GO:0016887">
    <property type="term" value="F:ATP hydrolysis activity"/>
    <property type="evidence" value="ECO:0007669"/>
    <property type="project" value="RHEA"/>
</dbReference>
<keyword evidence="3 12" id="KW-0378">Hydrolase</keyword>
<evidence type="ECO:0000313" key="15">
    <source>
        <dbReference type="EMBL" id="EHY31296.1"/>
    </source>
</evidence>
<keyword evidence="4 12" id="KW-0347">Helicase</keyword>
<comment type="caution">
    <text evidence="15">The sequence shown here is derived from an EMBL/GenBank/DDBJ whole genome shotgun (WGS) entry which is preliminary data.</text>
</comment>
<evidence type="ECO:0000256" key="4">
    <source>
        <dbReference type="ARBA" id="ARBA00022806"/>
    </source>
</evidence>
<proteinExistence type="inferred from homology"/>
<dbReference type="GO" id="GO:0003677">
    <property type="term" value="F:DNA binding"/>
    <property type="evidence" value="ECO:0007669"/>
    <property type="project" value="UniProtKB-KW"/>
</dbReference>
<comment type="catalytic activity">
    <reaction evidence="8">
        <text>Couples ATP hydrolysis with the unwinding of duplex DNA by translocating in the 3'-5' direction.</text>
        <dbReference type="EC" id="5.6.2.4"/>
    </reaction>
</comment>
<feature type="binding site" evidence="12">
    <location>
        <begin position="29"/>
        <end position="36"/>
    </location>
    <ligand>
        <name>ATP</name>
        <dbReference type="ChEBI" id="CHEBI:30616"/>
    </ligand>
</feature>
<dbReference type="HOGENOM" id="CLU_004585_5_2_4"/>
<dbReference type="Gene3D" id="1.10.10.160">
    <property type="match status" value="1"/>
</dbReference>
<evidence type="ECO:0000256" key="2">
    <source>
        <dbReference type="ARBA" id="ARBA00022741"/>
    </source>
</evidence>
<dbReference type="SUPFAM" id="SSF52540">
    <property type="entry name" value="P-loop containing nucleoside triphosphate hydrolases"/>
    <property type="match status" value="1"/>
</dbReference>
<keyword evidence="6" id="KW-0238">DNA-binding</keyword>
<dbReference type="InterPro" id="IPR027417">
    <property type="entry name" value="P-loop_NTPase"/>
</dbReference>
<dbReference type="InterPro" id="IPR014017">
    <property type="entry name" value="DNA_helicase_UvrD-like_C"/>
</dbReference>
<dbReference type="STRING" id="762967.HMPREF9440_01334"/>
<dbReference type="Gene3D" id="1.10.486.10">
    <property type="entry name" value="PCRA, domain 4"/>
    <property type="match status" value="1"/>
</dbReference>
<keyword evidence="2 12" id="KW-0547">Nucleotide-binding</keyword>
<dbReference type="CDD" id="cd18807">
    <property type="entry name" value="SF1_C_UvrD"/>
    <property type="match status" value="1"/>
</dbReference>
<dbReference type="GO" id="GO:0005524">
    <property type="term" value="F:ATP binding"/>
    <property type="evidence" value="ECO:0007669"/>
    <property type="project" value="UniProtKB-UniRule"/>
</dbReference>
<dbReference type="OrthoDB" id="5905204at2"/>
<dbReference type="PATRIC" id="fig|762967.3.peg.1046"/>
<accession>H3KF17</accession>
<reference evidence="15 16" key="1">
    <citation type="submission" date="2011-11" db="EMBL/GenBank/DDBJ databases">
        <authorList>
            <person name="Weinstock G."/>
            <person name="Sodergren E."/>
            <person name="Clifton S."/>
            <person name="Fulton L."/>
            <person name="Fulton B."/>
            <person name="Courtney L."/>
            <person name="Fronick C."/>
            <person name="Harrison M."/>
            <person name="Strong C."/>
            <person name="Farmer C."/>
            <person name="Delahaunty K."/>
            <person name="Markovic C."/>
            <person name="Hall O."/>
            <person name="Minx P."/>
            <person name="Tomlinson C."/>
            <person name="Mitreva M."/>
            <person name="Hou S."/>
            <person name="Chen J."/>
            <person name="Wollam A."/>
            <person name="Pepin K.H."/>
            <person name="Johnson M."/>
            <person name="Bhonagiri V."/>
            <person name="Zhang X."/>
            <person name="Suruliraj S."/>
            <person name="Warren W."/>
            <person name="Chinwalla A."/>
            <person name="Mardis E.R."/>
            <person name="Wilson R.K."/>
        </authorList>
    </citation>
    <scope>NUCLEOTIDE SEQUENCE [LARGE SCALE GENOMIC DNA]</scope>
    <source>
        <strain evidence="15 16">YIT 11816</strain>
    </source>
</reference>
<dbReference type="InterPro" id="IPR014016">
    <property type="entry name" value="UvrD-like_ATP-bd"/>
</dbReference>
<evidence type="ECO:0000256" key="11">
    <source>
        <dbReference type="ARBA" id="ARBA00048988"/>
    </source>
</evidence>
<dbReference type="AlphaFoldDB" id="H3KF17"/>
<dbReference type="PROSITE" id="PS51198">
    <property type="entry name" value="UVRD_HELICASE_ATP_BIND"/>
    <property type="match status" value="1"/>
</dbReference>
<dbReference type="RefSeq" id="WP_008542236.1">
    <property type="nucleotide sequence ID" value="NZ_JH604959.1"/>
</dbReference>
<keyword evidence="7" id="KW-0413">Isomerase</keyword>
<feature type="domain" description="UvrD-like helicase ATP-binding" evidence="13">
    <location>
        <begin position="8"/>
        <end position="292"/>
    </location>
</feature>
<gene>
    <name evidence="15" type="ORF">HMPREF9440_01334</name>
</gene>
<protein>
    <recommendedName>
        <fullName evidence="9">DNA 3'-5' helicase</fullName>
        <ecNumber evidence="9">5.6.2.4</ecNumber>
    </recommendedName>
    <alternativeName>
        <fullName evidence="10">DNA 3'-5' helicase II</fullName>
    </alternativeName>
</protein>
<evidence type="ECO:0000259" key="13">
    <source>
        <dbReference type="PROSITE" id="PS51198"/>
    </source>
</evidence>
<organism evidence="15 16">
    <name type="scientific">Sutterella parvirubra YIT 11816</name>
    <dbReference type="NCBI Taxonomy" id="762967"/>
    <lineage>
        <taxon>Bacteria</taxon>
        <taxon>Pseudomonadati</taxon>
        <taxon>Pseudomonadota</taxon>
        <taxon>Betaproteobacteria</taxon>
        <taxon>Burkholderiales</taxon>
        <taxon>Sutterellaceae</taxon>
        <taxon>Sutterella</taxon>
    </lineage>
</organism>
<evidence type="ECO:0000256" key="3">
    <source>
        <dbReference type="ARBA" id="ARBA00022801"/>
    </source>
</evidence>
<dbReference type="EC" id="5.6.2.4" evidence="9"/>
<evidence type="ECO:0000313" key="16">
    <source>
        <dbReference type="Proteomes" id="UP000004956"/>
    </source>
</evidence>
<dbReference type="PANTHER" id="PTHR11070">
    <property type="entry name" value="UVRD / RECB / PCRA DNA HELICASE FAMILY MEMBER"/>
    <property type="match status" value="1"/>
</dbReference>
<keyword evidence="16" id="KW-1185">Reference proteome</keyword>
<dbReference type="Pfam" id="PF13361">
    <property type="entry name" value="UvrD_C"/>
    <property type="match status" value="1"/>
</dbReference>
<evidence type="ECO:0000256" key="10">
    <source>
        <dbReference type="ARBA" id="ARBA00034923"/>
    </source>
</evidence>
<dbReference type="GO" id="GO:0000725">
    <property type="term" value="P:recombinational repair"/>
    <property type="evidence" value="ECO:0007669"/>
    <property type="project" value="TreeGrafter"/>
</dbReference>
<sequence length="799" mass="89583">MHSSDLLANLNDRQYAAVTAPDKSVLILAGAGSGKTRVLTTRIAYLLQEGRANTSEILAVTFTNKAAKEMLTRLEAIVPYDLRRMWVGTFHGLCNRILRMHAQEAGLPKTFQIIDQSDQLALVKRVMQSANIDTETTDPKYVQNIVNWAKENGLRPSHLTDGDADSTARSVYELYQTTCEREGVVDFAELLLRCYELLERNEIVRRHYQSRFRHILVDEFQDTNVLQYRWLQILGGAGMGANGSSLNAVFAVGDDDQSIYAFRGANVGNMADFIRDFRVGEPIRLEQNYRSCAVILDAANALIAHNPDRLGKELWTAGERGDRIVVKELEDDREEADWIVRQIKAEYERRHSWKNFAVLYRTNAQSRGIESAMTAHGVPYVVYGGLRFFERAEVKHVLAYLRLLVNPYDDASFRRIVNVPMRGIGTKTLGDLSEEAASKGLSLWATIESWGSRIPPKFFVFKTLIEKLRAASEEMTLPDTVKLIIRTTNLAEHFRKERDVEERIGNMEEVASAAAGFLRNEGIPEDASPYEPFNEEGITPIGAFLAQATLEAGDKNEDQSTQDRVQMMTVHAAKGLEFPYVFIAGAEEGIFPHFSAQKEEGRGGVPEERRLMYVAITRAKKQLVITHARSRMMYGNHFQNPLSSFIEEIPEGLLDMRPWVAPEAPPPKPHIWRERTFGQASNWAPRDKNYQKGDRFYGSSSAQVKVRRPTAATTQSSGYWVPGSADKELPSAKKVVANAAESAAGFKHGEHVEHDMFGPGVVQAVEGVGTGARIRIKFGPGVGEKQLLLSIAQTRLHKR</sequence>
<name>H3KF17_9BURK</name>
<evidence type="ECO:0000256" key="5">
    <source>
        <dbReference type="ARBA" id="ARBA00022840"/>
    </source>
</evidence>